<proteinExistence type="predicted"/>
<organism evidence="1">
    <name type="scientific">marine metagenome</name>
    <dbReference type="NCBI Taxonomy" id="408172"/>
    <lineage>
        <taxon>unclassified sequences</taxon>
        <taxon>metagenomes</taxon>
        <taxon>ecological metagenomes</taxon>
    </lineage>
</organism>
<accession>A0A381UCB3</accession>
<feature type="non-terminal residue" evidence="1">
    <location>
        <position position="1"/>
    </location>
</feature>
<dbReference type="EMBL" id="UINC01006022">
    <property type="protein sequence ID" value="SVA24997.1"/>
    <property type="molecule type" value="Genomic_DNA"/>
</dbReference>
<sequence length="246" mass="26884">VQSGPVGLDTQRSVLYAQVMDGKPRMSINSDGFLQVDGSKGAAGKVYLGDVAQAALRSMGTHDSPRFTREPGYDEQRWELLCRSNDLTMTISSRHYWGFGLWGRCFLNEIVIEGPLPVRARCVHDIVATLGRNPWEATRVKSFEKATSGTMSSHTSSWEGLVSLAKEGMHEEITQLQDAVRSLRGVSEDTEELLDAAEQALDEARSALSDKNAPAVERALSRASNAIIQADPSTEVRSADQTLMGD</sequence>
<dbReference type="AlphaFoldDB" id="A0A381UCB3"/>
<reference evidence="1" key="1">
    <citation type="submission" date="2018-05" db="EMBL/GenBank/DDBJ databases">
        <authorList>
            <person name="Lanie J.A."/>
            <person name="Ng W.-L."/>
            <person name="Kazmierczak K.M."/>
            <person name="Andrzejewski T.M."/>
            <person name="Davidsen T.M."/>
            <person name="Wayne K.J."/>
            <person name="Tettelin H."/>
            <person name="Glass J.I."/>
            <person name="Rusch D."/>
            <person name="Podicherti R."/>
            <person name="Tsui H.-C.T."/>
            <person name="Winkler M.E."/>
        </authorList>
    </citation>
    <scope>NUCLEOTIDE SEQUENCE</scope>
</reference>
<evidence type="ECO:0000313" key="1">
    <source>
        <dbReference type="EMBL" id="SVA24997.1"/>
    </source>
</evidence>
<name>A0A381UCB3_9ZZZZ</name>
<protein>
    <submittedName>
        <fullName evidence="1">Uncharacterized protein</fullName>
    </submittedName>
</protein>
<gene>
    <name evidence="1" type="ORF">METZ01_LOCUS77851</name>
</gene>